<reference evidence="1 2" key="1">
    <citation type="submission" date="2023-07" db="EMBL/GenBank/DDBJ databases">
        <title>Sequencing the genomes of 1000 actinobacteria strains.</title>
        <authorList>
            <person name="Klenk H.-P."/>
        </authorList>
    </citation>
    <scope>NUCLEOTIDE SEQUENCE [LARGE SCALE GENOMIC DNA]</scope>
    <source>
        <strain evidence="1 2">DSM 20167</strain>
    </source>
</reference>
<keyword evidence="2" id="KW-1185">Reference proteome</keyword>
<evidence type="ECO:0000313" key="2">
    <source>
        <dbReference type="Proteomes" id="UP001183817"/>
    </source>
</evidence>
<dbReference type="Proteomes" id="UP001183817">
    <property type="component" value="Unassembled WGS sequence"/>
</dbReference>
<name>A0ABU2BH48_9MICC</name>
<protein>
    <submittedName>
        <fullName evidence="1">Uncharacterized protein</fullName>
    </submittedName>
</protein>
<accession>A0ABU2BH48</accession>
<sequence length="146" mass="16263">MKATRLVTIADLDYNSSNKGRISVTARLAVVLDTGRDVLLLDDRGWSSTATWSEASEEDIRETALVVVGPDEPSGDQTEEDMAADYWEYLGEILERQDLDIDPAELRELPHEVRLSQRLLKRIGAATGTATHEDQGLTIRQSRLNP</sequence>
<comment type="caution">
    <text evidence="1">The sequence shown here is derived from an EMBL/GenBank/DDBJ whole genome shotgun (WGS) entry which is preliminary data.</text>
</comment>
<proteinExistence type="predicted"/>
<dbReference type="RefSeq" id="WP_310289619.1">
    <property type="nucleotide sequence ID" value="NZ_BAAAWO010000001.1"/>
</dbReference>
<dbReference type="EMBL" id="JAVDYI010000001">
    <property type="protein sequence ID" value="MDR7357972.1"/>
    <property type="molecule type" value="Genomic_DNA"/>
</dbReference>
<evidence type="ECO:0000313" key="1">
    <source>
        <dbReference type="EMBL" id="MDR7357972.1"/>
    </source>
</evidence>
<gene>
    <name evidence="1" type="ORF">J2S64_001663</name>
</gene>
<organism evidence="1 2">
    <name type="scientific">Paeniglutamicibacter sulfureus</name>
    <dbReference type="NCBI Taxonomy" id="43666"/>
    <lineage>
        <taxon>Bacteria</taxon>
        <taxon>Bacillati</taxon>
        <taxon>Actinomycetota</taxon>
        <taxon>Actinomycetes</taxon>
        <taxon>Micrococcales</taxon>
        <taxon>Micrococcaceae</taxon>
        <taxon>Paeniglutamicibacter</taxon>
    </lineage>
</organism>